<organism evidence="2 3">
    <name type="scientific">Macrostomum lignano</name>
    <dbReference type="NCBI Taxonomy" id="282301"/>
    <lineage>
        <taxon>Eukaryota</taxon>
        <taxon>Metazoa</taxon>
        <taxon>Spiralia</taxon>
        <taxon>Lophotrochozoa</taxon>
        <taxon>Platyhelminthes</taxon>
        <taxon>Rhabditophora</taxon>
        <taxon>Macrostomorpha</taxon>
        <taxon>Macrostomida</taxon>
        <taxon>Macrostomidae</taxon>
        <taxon>Macrostomum</taxon>
    </lineage>
</organism>
<dbReference type="Proteomes" id="UP000095280">
    <property type="component" value="Unplaced"/>
</dbReference>
<protein>
    <submittedName>
        <fullName evidence="3">BPTI/Kunitz inhibitor domain-containing protein</fullName>
    </submittedName>
</protein>
<dbReference type="WBParaSite" id="maker-unitig_28940-snap-gene-0.2-mRNA-1">
    <property type="protein sequence ID" value="maker-unitig_28940-snap-gene-0.2-mRNA-1"/>
    <property type="gene ID" value="maker-unitig_28940-snap-gene-0.2"/>
</dbReference>
<proteinExistence type="predicted"/>
<feature type="region of interest" description="Disordered" evidence="1">
    <location>
        <begin position="82"/>
        <end position="124"/>
    </location>
</feature>
<accession>A0A1I8FCX0</accession>
<evidence type="ECO:0000256" key="1">
    <source>
        <dbReference type="SAM" id="MobiDB-lite"/>
    </source>
</evidence>
<evidence type="ECO:0000313" key="2">
    <source>
        <dbReference type="Proteomes" id="UP000095280"/>
    </source>
</evidence>
<feature type="compositionally biased region" description="Basic residues" evidence="1">
    <location>
        <begin position="92"/>
        <end position="105"/>
    </location>
</feature>
<name>A0A1I8FCX0_9PLAT</name>
<dbReference type="AlphaFoldDB" id="A0A1I8FCX0"/>
<sequence>TRGEPHRSCDRTRAAAIQADDLALSPRPCGLWRDRCVDGICRFNGQWFDVYQQRTSYVCRAGRFGQAGASCDPCPPNSYKPLAARAPARSAKPIRSRRCPARRLRLSPGNYRSPQLDGPGDAVP</sequence>
<reference evidence="3" key="1">
    <citation type="submission" date="2016-11" db="UniProtKB">
        <authorList>
            <consortium name="WormBaseParasite"/>
        </authorList>
    </citation>
    <scope>IDENTIFICATION</scope>
</reference>
<evidence type="ECO:0000313" key="3">
    <source>
        <dbReference type="WBParaSite" id="maker-unitig_28940-snap-gene-0.2-mRNA-1"/>
    </source>
</evidence>
<keyword evidence="2" id="KW-1185">Reference proteome</keyword>